<protein>
    <submittedName>
        <fullName evidence="2">Uncharacterized protein</fullName>
    </submittedName>
</protein>
<gene>
    <name evidence="2" type="ORF">HPB52_000391</name>
</gene>
<keyword evidence="3" id="KW-1185">Reference proteome</keyword>
<reference evidence="2" key="1">
    <citation type="journal article" date="2020" name="Cell">
        <title>Large-Scale Comparative Analyses of Tick Genomes Elucidate Their Genetic Diversity and Vector Capacities.</title>
        <authorList>
            <consortium name="Tick Genome and Microbiome Consortium (TIGMIC)"/>
            <person name="Jia N."/>
            <person name="Wang J."/>
            <person name="Shi W."/>
            <person name="Du L."/>
            <person name="Sun Y."/>
            <person name="Zhan W."/>
            <person name="Jiang J.F."/>
            <person name="Wang Q."/>
            <person name="Zhang B."/>
            <person name="Ji P."/>
            <person name="Bell-Sakyi L."/>
            <person name="Cui X.M."/>
            <person name="Yuan T.T."/>
            <person name="Jiang B.G."/>
            <person name="Yang W.F."/>
            <person name="Lam T.T."/>
            <person name="Chang Q.C."/>
            <person name="Ding S.J."/>
            <person name="Wang X.J."/>
            <person name="Zhu J.G."/>
            <person name="Ruan X.D."/>
            <person name="Zhao L."/>
            <person name="Wei J.T."/>
            <person name="Ye R.Z."/>
            <person name="Que T.C."/>
            <person name="Du C.H."/>
            <person name="Zhou Y.H."/>
            <person name="Cheng J.X."/>
            <person name="Dai P.F."/>
            <person name="Guo W.B."/>
            <person name="Han X.H."/>
            <person name="Huang E.J."/>
            <person name="Li L.F."/>
            <person name="Wei W."/>
            <person name="Gao Y.C."/>
            <person name="Liu J.Z."/>
            <person name="Shao H.Z."/>
            <person name="Wang X."/>
            <person name="Wang C.C."/>
            <person name="Yang T.C."/>
            <person name="Huo Q.B."/>
            <person name="Li W."/>
            <person name="Chen H.Y."/>
            <person name="Chen S.E."/>
            <person name="Zhou L.G."/>
            <person name="Ni X.B."/>
            <person name="Tian J.H."/>
            <person name="Sheng Y."/>
            <person name="Liu T."/>
            <person name="Pan Y.S."/>
            <person name="Xia L.Y."/>
            <person name="Li J."/>
            <person name="Zhao F."/>
            <person name="Cao W.C."/>
        </authorList>
    </citation>
    <scope>NUCLEOTIDE SEQUENCE</scope>
    <source>
        <strain evidence="2">Rsan-2018</strain>
    </source>
</reference>
<name>A0A9D4SRN2_RHISA</name>
<feature type="compositionally biased region" description="Basic and acidic residues" evidence="1">
    <location>
        <begin position="84"/>
        <end position="96"/>
    </location>
</feature>
<dbReference type="Proteomes" id="UP000821837">
    <property type="component" value="Unassembled WGS sequence"/>
</dbReference>
<dbReference type="EMBL" id="JABSTV010001253">
    <property type="protein sequence ID" value="KAH7942728.1"/>
    <property type="molecule type" value="Genomic_DNA"/>
</dbReference>
<organism evidence="2 3">
    <name type="scientific">Rhipicephalus sanguineus</name>
    <name type="common">Brown dog tick</name>
    <name type="synonym">Ixodes sanguineus</name>
    <dbReference type="NCBI Taxonomy" id="34632"/>
    <lineage>
        <taxon>Eukaryota</taxon>
        <taxon>Metazoa</taxon>
        <taxon>Ecdysozoa</taxon>
        <taxon>Arthropoda</taxon>
        <taxon>Chelicerata</taxon>
        <taxon>Arachnida</taxon>
        <taxon>Acari</taxon>
        <taxon>Parasitiformes</taxon>
        <taxon>Ixodida</taxon>
        <taxon>Ixodoidea</taxon>
        <taxon>Ixodidae</taxon>
        <taxon>Rhipicephalinae</taxon>
        <taxon>Rhipicephalus</taxon>
        <taxon>Rhipicephalus</taxon>
    </lineage>
</organism>
<evidence type="ECO:0000256" key="1">
    <source>
        <dbReference type="SAM" id="MobiDB-lite"/>
    </source>
</evidence>
<accession>A0A9D4SRN2</accession>
<reference evidence="2" key="2">
    <citation type="submission" date="2021-09" db="EMBL/GenBank/DDBJ databases">
        <authorList>
            <person name="Jia N."/>
            <person name="Wang J."/>
            <person name="Shi W."/>
            <person name="Du L."/>
            <person name="Sun Y."/>
            <person name="Zhan W."/>
            <person name="Jiang J."/>
            <person name="Wang Q."/>
            <person name="Zhang B."/>
            <person name="Ji P."/>
            <person name="Sakyi L.B."/>
            <person name="Cui X."/>
            <person name="Yuan T."/>
            <person name="Jiang B."/>
            <person name="Yang W."/>
            <person name="Lam T.T.-Y."/>
            <person name="Chang Q."/>
            <person name="Ding S."/>
            <person name="Wang X."/>
            <person name="Zhu J."/>
            <person name="Ruan X."/>
            <person name="Zhao L."/>
            <person name="Wei J."/>
            <person name="Que T."/>
            <person name="Du C."/>
            <person name="Cheng J."/>
            <person name="Dai P."/>
            <person name="Han X."/>
            <person name="Huang E."/>
            <person name="Gao Y."/>
            <person name="Liu J."/>
            <person name="Shao H."/>
            <person name="Ye R."/>
            <person name="Li L."/>
            <person name="Wei W."/>
            <person name="Wang X."/>
            <person name="Wang C."/>
            <person name="Huo Q."/>
            <person name="Li W."/>
            <person name="Guo W."/>
            <person name="Chen H."/>
            <person name="Chen S."/>
            <person name="Zhou L."/>
            <person name="Zhou L."/>
            <person name="Ni X."/>
            <person name="Tian J."/>
            <person name="Zhou Y."/>
            <person name="Sheng Y."/>
            <person name="Liu T."/>
            <person name="Pan Y."/>
            <person name="Xia L."/>
            <person name="Li J."/>
            <person name="Zhao F."/>
            <person name="Cao W."/>
        </authorList>
    </citation>
    <scope>NUCLEOTIDE SEQUENCE</scope>
    <source>
        <strain evidence="2">Rsan-2018</strain>
        <tissue evidence="2">Larvae</tissue>
    </source>
</reference>
<comment type="caution">
    <text evidence="2">The sequence shown here is derived from an EMBL/GenBank/DDBJ whole genome shotgun (WGS) entry which is preliminary data.</text>
</comment>
<dbReference type="AlphaFoldDB" id="A0A9D4SRN2"/>
<feature type="region of interest" description="Disordered" evidence="1">
    <location>
        <begin position="77"/>
        <end position="97"/>
    </location>
</feature>
<evidence type="ECO:0000313" key="3">
    <source>
        <dbReference type="Proteomes" id="UP000821837"/>
    </source>
</evidence>
<sequence length="133" mass="15302">MSPDTWVIELSTLPATRKRRPSTTAAASHNLWTWKERGHNRWRRNVTSMAPAQVVDLGHRQRQLQVVVVYSRRTHRLEVGPSPEDGHAQEDFDHRSKVTTTRVQLSIPLSIPFLVREEDHVGRQDKGQGKIIL</sequence>
<proteinExistence type="predicted"/>
<evidence type="ECO:0000313" key="2">
    <source>
        <dbReference type="EMBL" id="KAH7942728.1"/>
    </source>
</evidence>